<evidence type="ECO:0000313" key="7">
    <source>
        <dbReference type="EMBL" id="OEU10212.1"/>
    </source>
</evidence>
<dbReference type="Pfam" id="PF04939">
    <property type="entry name" value="RRS1"/>
    <property type="match status" value="1"/>
</dbReference>
<dbReference type="KEGG" id="fcy:FRACYDRAFT_247828"/>
<dbReference type="Proteomes" id="UP000095751">
    <property type="component" value="Unassembled WGS sequence"/>
</dbReference>
<dbReference type="GO" id="GO:0042254">
    <property type="term" value="P:ribosome biogenesis"/>
    <property type="evidence" value="ECO:0007669"/>
    <property type="project" value="UniProtKB-KW"/>
</dbReference>
<proteinExistence type="inferred from homology"/>
<feature type="compositionally biased region" description="Basic and acidic residues" evidence="6">
    <location>
        <begin position="400"/>
        <end position="409"/>
    </location>
</feature>
<feature type="region of interest" description="Disordered" evidence="6">
    <location>
        <begin position="1"/>
        <end position="89"/>
    </location>
</feature>
<feature type="compositionally biased region" description="Acidic residues" evidence="6">
    <location>
        <begin position="75"/>
        <end position="88"/>
    </location>
</feature>
<evidence type="ECO:0000256" key="5">
    <source>
        <dbReference type="RuleBase" id="RU364132"/>
    </source>
</evidence>
<feature type="compositionally biased region" description="Basic residues" evidence="6">
    <location>
        <begin position="1"/>
        <end position="16"/>
    </location>
</feature>
<evidence type="ECO:0000256" key="6">
    <source>
        <dbReference type="SAM" id="MobiDB-lite"/>
    </source>
</evidence>
<feature type="compositionally biased region" description="Acidic residues" evidence="6">
    <location>
        <begin position="20"/>
        <end position="64"/>
    </location>
</feature>
<feature type="region of interest" description="Disordered" evidence="6">
    <location>
        <begin position="322"/>
        <end position="357"/>
    </location>
</feature>
<evidence type="ECO:0000256" key="2">
    <source>
        <dbReference type="ARBA" id="ARBA00010077"/>
    </source>
</evidence>
<organism evidence="7 8">
    <name type="scientific">Fragilariopsis cylindrus CCMP1102</name>
    <dbReference type="NCBI Taxonomy" id="635003"/>
    <lineage>
        <taxon>Eukaryota</taxon>
        <taxon>Sar</taxon>
        <taxon>Stramenopiles</taxon>
        <taxon>Ochrophyta</taxon>
        <taxon>Bacillariophyta</taxon>
        <taxon>Bacillariophyceae</taxon>
        <taxon>Bacillariophycidae</taxon>
        <taxon>Bacillariales</taxon>
        <taxon>Bacillariaceae</taxon>
        <taxon>Fragilariopsis</taxon>
    </lineage>
</organism>
<evidence type="ECO:0000256" key="3">
    <source>
        <dbReference type="ARBA" id="ARBA00022517"/>
    </source>
</evidence>
<keyword evidence="3 5" id="KW-0690">Ribosome biogenesis</keyword>
<dbReference type="InterPro" id="IPR007023">
    <property type="entry name" value="Ribosom_reg"/>
</dbReference>
<feature type="region of interest" description="Disordered" evidence="6">
    <location>
        <begin position="132"/>
        <end position="151"/>
    </location>
</feature>
<dbReference type="EMBL" id="KV784373">
    <property type="protein sequence ID" value="OEU10212.1"/>
    <property type="molecule type" value="Genomic_DNA"/>
</dbReference>
<comment type="similarity">
    <text evidence="2 5">Belongs to the RRS1 family.</text>
</comment>
<dbReference type="OrthoDB" id="28455at2759"/>
<feature type="region of interest" description="Disordered" evidence="6">
    <location>
        <begin position="454"/>
        <end position="481"/>
    </location>
</feature>
<feature type="region of interest" description="Disordered" evidence="6">
    <location>
        <begin position="370"/>
        <end position="417"/>
    </location>
</feature>
<sequence length="481" mass="54368">MARRTRSSSAQGKKKKVEKEEEIVEEVEEEVEVEEEDEEDENSENNDDEADSDDDEEDEEEEDVAAALFNSANAQDDEDEESDDEGDEKDTTMVAMDTLTPQQVEPYTFDLRNMLAISTDQLLIGSLYDTKNTKKNKTANNNKSEEEIPLDPKYNRGNLSVQIDEEYLLSKATVGCTQLVRALWQLPTEQSDAGPLITLPTYDEIKLPRAMETKWEKFAKLKGISLNKEKRSRKVWDEASGSWMFRHGYEAANRKDNEWPIMEVGGNDDPFEDPWEKQRELKREKVEKNTTNRLKNEERAGNLNKGTTNRIMKGRLKTYEDGKVSGRKDSSSLPLPSGLPVDILNTNNPNNPATMRGKKSTLTALMAVQRSTASRGKFDKMREGEPERKNAMTKQKKRKFDNDADKKAPMTEGQSSMKILNAVMNGGGVAKQKNIRKGLLAKGETAYDYDFNDGLGASTFKKKKGRAGSGKMKKMTKKRAK</sequence>
<comment type="function">
    <text evidence="5">Involved in ribosomal large subunit assembly.</text>
</comment>
<comment type="subcellular location">
    <subcellularLocation>
        <location evidence="1 5">Nucleus</location>
    </subcellularLocation>
</comment>
<evidence type="ECO:0000256" key="1">
    <source>
        <dbReference type="ARBA" id="ARBA00004123"/>
    </source>
</evidence>
<accession>A0A1E7EWE3</accession>
<dbReference type="GO" id="GO:0005634">
    <property type="term" value="C:nucleus"/>
    <property type="evidence" value="ECO:0007669"/>
    <property type="project" value="UniProtKB-SubCell"/>
</dbReference>
<reference evidence="7 8" key="1">
    <citation type="submission" date="2016-09" db="EMBL/GenBank/DDBJ databases">
        <title>Extensive genetic diversity and differential bi-allelic expression allows diatom success in the polar Southern Ocean.</title>
        <authorList>
            <consortium name="DOE Joint Genome Institute"/>
            <person name="Mock T."/>
            <person name="Otillar R.P."/>
            <person name="Strauss J."/>
            <person name="Dupont C."/>
            <person name="Frickenhaus S."/>
            <person name="Maumus F."/>
            <person name="Mcmullan M."/>
            <person name="Sanges R."/>
            <person name="Schmutz J."/>
            <person name="Toseland A."/>
            <person name="Valas R."/>
            <person name="Veluchamy A."/>
            <person name="Ward B.J."/>
            <person name="Allen A."/>
            <person name="Barry K."/>
            <person name="Falciatore A."/>
            <person name="Ferrante M."/>
            <person name="Fortunato A.E."/>
            <person name="Gloeckner G."/>
            <person name="Gruber A."/>
            <person name="Hipkin R."/>
            <person name="Janech M."/>
            <person name="Kroth P."/>
            <person name="Leese F."/>
            <person name="Lindquist E."/>
            <person name="Lyon B.R."/>
            <person name="Martin J."/>
            <person name="Mayer C."/>
            <person name="Parker M."/>
            <person name="Quesneville H."/>
            <person name="Raymond J."/>
            <person name="Uhlig C."/>
            <person name="Valentin K.U."/>
            <person name="Worden A.Z."/>
            <person name="Armbrust E.V."/>
            <person name="Bowler C."/>
            <person name="Green B."/>
            <person name="Moulton V."/>
            <person name="Van Oosterhout C."/>
            <person name="Grigoriev I."/>
        </authorList>
    </citation>
    <scope>NUCLEOTIDE SEQUENCE [LARGE SCALE GENOMIC DNA]</scope>
    <source>
        <strain evidence="7 8">CCMP1102</strain>
    </source>
</reference>
<evidence type="ECO:0000313" key="8">
    <source>
        <dbReference type="Proteomes" id="UP000095751"/>
    </source>
</evidence>
<dbReference type="AlphaFoldDB" id="A0A1E7EWE3"/>
<keyword evidence="4 5" id="KW-0539">Nucleus</keyword>
<feature type="compositionally biased region" description="Basic residues" evidence="6">
    <location>
        <begin position="460"/>
        <end position="481"/>
    </location>
</feature>
<name>A0A1E7EWE3_9STRA</name>
<feature type="compositionally biased region" description="Low complexity" evidence="6">
    <location>
        <begin position="331"/>
        <end position="340"/>
    </location>
</feature>
<feature type="compositionally biased region" description="Basic and acidic residues" evidence="6">
    <location>
        <begin position="376"/>
        <end position="390"/>
    </location>
</feature>
<gene>
    <name evidence="7" type="ORF">FRACYDRAFT_247828</name>
</gene>
<keyword evidence="8" id="KW-1185">Reference proteome</keyword>
<evidence type="ECO:0000256" key="4">
    <source>
        <dbReference type="ARBA" id="ARBA00023242"/>
    </source>
</evidence>
<dbReference type="InParanoid" id="A0A1E7EWE3"/>
<protein>
    <recommendedName>
        <fullName evidence="5">Ribosome biogenesis regulatory protein</fullName>
    </recommendedName>
</protein>
<feature type="compositionally biased region" description="Polar residues" evidence="6">
    <location>
        <begin position="344"/>
        <end position="353"/>
    </location>
</feature>